<feature type="domain" description="Helicase ATP-binding" evidence="3">
    <location>
        <begin position="235"/>
        <end position="393"/>
    </location>
</feature>
<dbReference type="WBParaSite" id="Pan_g2970.t1">
    <property type="protein sequence ID" value="Pan_g2970.t1"/>
    <property type="gene ID" value="Pan_g2970"/>
</dbReference>
<reference evidence="6" key="2">
    <citation type="submission" date="2020-10" db="UniProtKB">
        <authorList>
            <consortium name="WormBaseParasite"/>
        </authorList>
    </citation>
    <scope>IDENTIFICATION</scope>
</reference>
<dbReference type="InterPro" id="IPR014001">
    <property type="entry name" value="Helicase_ATP-bd"/>
</dbReference>
<dbReference type="GO" id="GO:0016787">
    <property type="term" value="F:hydrolase activity"/>
    <property type="evidence" value="ECO:0007669"/>
    <property type="project" value="UniProtKB-KW"/>
</dbReference>
<evidence type="ECO:0000256" key="2">
    <source>
        <dbReference type="SAM" id="MobiDB-lite"/>
    </source>
</evidence>
<dbReference type="AlphaFoldDB" id="A0A7E4VTG0"/>
<dbReference type="CDD" id="cd18793">
    <property type="entry name" value="SF2_C_SNF"/>
    <property type="match status" value="1"/>
</dbReference>
<dbReference type="Gene3D" id="3.40.50.300">
    <property type="entry name" value="P-loop containing nucleotide triphosphate hydrolases"/>
    <property type="match status" value="1"/>
</dbReference>
<dbReference type="SUPFAM" id="SSF52540">
    <property type="entry name" value="P-loop containing nucleoside triphosphate hydrolases"/>
    <property type="match status" value="2"/>
</dbReference>
<evidence type="ECO:0000256" key="1">
    <source>
        <dbReference type="ARBA" id="ARBA00022801"/>
    </source>
</evidence>
<dbReference type="PANTHER" id="PTHR45766">
    <property type="entry name" value="DNA ANNEALING HELICASE AND ENDONUCLEASE ZRANB3 FAMILY MEMBER"/>
    <property type="match status" value="1"/>
</dbReference>
<dbReference type="SMART" id="SM00490">
    <property type="entry name" value="HELICc"/>
    <property type="match status" value="1"/>
</dbReference>
<dbReference type="GO" id="GO:0005524">
    <property type="term" value="F:ATP binding"/>
    <property type="evidence" value="ECO:0007669"/>
    <property type="project" value="InterPro"/>
</dbReference>
<evidence type="ECO:0000259" key="3">
    <source>
        <dbReference type="PROSITE" id="PS51192"/>
    </source>
</evidence>
<keyword evidence="5" id="KW-1185">Reference proteome</keyword>
<feature type="compositionally biased region" description="Acidic residues" evidence="2">
    <location>
        <begin position="710"/>
        <end position="719"/>
    </location>
</feature>
<dbReference type="SMART" id="SM00487">
    <property type="entry name" value="DEXDc"/>
    <property type="match status" value="1"/>
</dbReference>
<dbReference type="CDD" id="cd18010">
    <property type="entry name" value="DEXHc_HARP_SMARCAL1"/>
    <property type="match status" value="1"/>
</dbReference>
<protein>
    <submittedName>
        <fullName evidence="6">SWI/SNF-related matrix-associated actin-dependent regulator of chromatin subfamily A-like protein 1</fullName>
    </submittedName>
</protein>
<dbReference type="InterPro" id="IPR038718">
    <property type="entry name" value="SNF2-like_sf"/>
</dbReference>
<proteinExistence type="predicted"/>
<dbReference type="PANTHER" id="PTHR45766:SF6">
    <property type="entry name" value="SWI_SNF-RELATED MATRIX-ASSOCIATED ACTIN-DEPENDENT REGULATOR OF CHROMATIN SUBFAMILY A-LIKE PROTEIN 1"/>
    <property type="match status" value="1"/>
</dbReference>
<feature type="compositionally biased region" description="Polar residues" evidence="2">
    <location>
        <begin position="60"/>
        <end position="76"/>
    </location>
</feature>
<evidence type="ECO:0000313" key="5">
    <source>
        <dbReference type="Proteomes" id="UP000492821"/>
    </source>
</evidence>
<dbReference type="PROSITE" id="PS51194">
    <property type="entry name" value="HELICASE_CTER"/>
    <property type="match status" value="1"/>
</dbReference>
<dbReference type="Pfam" id="PF00176">
    <property type="entry name" value="SNF2-rel_dom"/>
    <property type="match status" value="1"/>
</dbReference>
<organism evidence="5 6">
    <name type="scientific">Panagrellus redivivus</name>
    <name type="common">Microworm</name>
    <dbReference type="NCBI Taxonomy" id="6233"/>
    <lineage>
        <taxon>Eukaryota</taxon>
        <taxon>Metazoa</taxon>
        <taxon>Ecdysozoa</taxon>
        <taxon>Nematoda</taxon>
        <taxon>Chromadorea</taxon>
        <taxon>Rhabditida</taxon>
        <taxon>Tylenchina</taxon>
        <taxon>Panagrolaimomorpha</taxon>
        <taxon>Panagrolaimoidea</taxon>
        <taxon>Panagrolaimidae</taxon>
        <taxon>Panagrellus</taxon>
    </lineage>
</organism>
<dbReference type="InterPro" id="IPR000330">
    <property type="entry name" value="SNF2_N"/>
</dbReference>
<dbReference type="Gene3D" id="3.40.50.10810">
    <property type="entry name" value="Tandem AAA-ATPase domain"/>
    <property type="match status" value="1"/>
</dbReference>
<reference evidence="5" key="1">
    <citation type="journal article" date="2013" name="Genetics">
        <title>The draft genome and transcriptome of Panagrellus redivivus are shaped by the harsh demands of a free-living lifestyle.</title>
        <authorList>
            <person name="Srinivasan J."/>
            <person name="Dillman A.R."/>
            <person name="Macchietto M.G."/>
            <person name="Heikkinen L."/>
            <person name="Lakso M."/>
            <person name="Fracchia K.M."/>
            <person name="Antoshechkin I."/>
            <person name="Mortazavi A."/>
            <person name="Wong G."/>
            <person name="Sternberg P.W."/>
        </authorList>
    </citation>
    <scope>NUCLEOTIDE SEQUENCE [LARGE SCALE GENOMIC DNA]</scope>
    <source>
        <strain evidence="5">MT8872</strain>
    </source>
</reference>
<evidence type="ECO:0000313" key="6">
    <source>
        <dbReference type="WBParaSite" id="Pan_g2970.t1"/>
    </source>
</evidence>
<dbReference type="Proteomes" id="UP000492821">
    <property type="component" value="Unassembled WGS sequence"/>
</dbReference>
<feature type="compositionally biased region" description="Basic and acidic residues" evidence="2">
    <location>
        <begin position="10"/>
        <end position="31"/>
    </location>
</feature>
<accession>A0A7E4VTG0</accession>
<dbReference type="GO" id="GO:0043596">
    <property type="term" value="C:nuclear replication fork"/>
    <property type="evidence" value="ECO:0007669"/>
    <property type="project" value="TreeGrafter"/>
</dbReference>
<evidence type="ECO:0000259" key="4">
    <source>
        <dbReference type="PROSITE" id="PS51194"/>
    </source>
</evidence>
<dbReference type="InterPro" id="IPR049730">
    <property type="entry name" value="SNF2/RAD54-like_C"/>
</dbReference>
<feature type="region of interest" description="Disordered" evidence="2">
    <location>
        <begin position="710"/>
        <end position="741"/>
    </location>
</feature>
<name>A0A7E4VTG0_PANRE</name>
<dbReference type="InterPro" id="IPR001650">
    <property type="entry name" value="Helicase_C-like"/>
</dbReference>
<dbReference type="Pfam" id="PF00271">
    <property type="entry name" value="Helicase_C"/>
    <property type="match status" value="1"/>
</dbReference>
<dbReference type="GO" id="GO:0006281">
    <property type="term" value="P:DNA repair"/>
    <property type="evidence" value="ECO:0007669"/>
    <property type="project" value="TreeGrafter"/>
</dbReference>
<feature type="compositionally biased region" description="Polar residues" evidence="2">
    <location>
        <begin position="88"/>
        <end position="101"/>
    </location>
</feature>
<dbReference type="GO" id="GO:0031297">
    <property type="term" value="P:replication fork processing"/>
    <property type="evidence" value="ECO:0007669"/>
    <property type="project" value="TreeGrafter"/>
</dbReference>
<feature type="domain" description="Helicase C-terminal" evidence="4">
    <location>
        <begin position="507"/>
        <end position="665"/>
    </location>
</feature>
<feature type="compositionally biased region" description="Pro residues" evidence="2">
    <location>
        <begin position="36"/>
        <end position="50"/>
    </location>
</feature>
<feature type="region of interest" description="Disordered" evidence="2">
    <location>
        <begin position="1"/>
        <end position="121"/>
    </location>
</feature>
<dbReference type="InterPro" id="IPR027417">
    <property type="entry name" value="P-loop_NTPase"/>
</dbReference>
<keyword evidence="1" id="KW-0378">Hydrolase</keyword>
<sequence length="741" mass="82830">MSAPPQMTAEQRERAARNREAAMKLRQEANRRQPVVMPPVPPARPVPPALRPTVTFRPPQASSGFRNPVPSTSASTRPRFPAPAPSRHPQQATNTASSSRQPAPAFAPQTHRPDGPFDSWSPKQEVTLEVVDHTRFKLVTRFNIDAVQEFCRSWPRRTFDSKLRAWTFEWSEYHGILAGLRNIRTANLHVKDILRSVVDYFQKPNRKSQIDPELMATLKISLWSELYEYQKNGVLHGIENGGRILIADEMGLGKSVQALSLAHYYQREWPLLIVCPSSVKGSWQAQFEKFLPGVVDITIIDKAGDIIPNHRSTNSVIILSYDMMSNKAAKLIDMRFYVIIFDESHMLKDSKAKRTKAAISLSRAANRVILLSGTPALSRPSELFTQIQMITPKLFPNFMDYALTYCDGRQMNHGFVAKGATRTEELKAIMQSTVMIRRTKDSIDLPPKNREFVYLNERNVDFQMAGLCEAKNKLENLKNPKGLEAHDSLMAYYRATALVKSSAVTAYLEKEYVDPGIDRKMLVFAHHQVVLNAICAMLNSKGVRYVRIDGSTNDRTALVDEFQTSENCRVAVLSVTAAGVGITLTAANLVIFAELHWNPATLMQAEDRAHRVGQLKTVDVIYLVAKKTADDNMILLLKKKMSILNSVALNTGSFDNTAKSNEDTTGSSKITTYFEKLKVDAAAKAAGAKDDDFDNDILIIEDDDDDWPIEIQIDDDDTDTANAGLKRPSNNAQGGPAKKAR</sequence>
<dbReference type="PROSITE" id="PS51192">
    <property type="entry name" value="HELICASE_ATP_BIND_1"/>
    <property type="match status" value="1"/>
</dbReference>